<dbReference type="EMBL" id="KN880493">
    <property type="protein sequence ID" value="KIY68926.1"/>
    <property type="molecule type" value="Genomic_DNA"/>
</dbReference>
<dbReference type="Proteomes" id="UP000054007">
    <property type="component" value="Unassembled WGS sequence"/>
</dbReference>
<feature type="region of interest" description="Disordered" evidence="1">
    <location>
        <begin position="206"/>
        <end position="245"/>
    </location>
</feature>
<sequence length="351" mass="39489">MREEKVLYRPEDISLDGTFRGGVILPFFHSQNTMIRKLEYCGGLEPNTIAQNAICRENVIAVRPSVEMSIKMGTLVFLPDSATLDRILTTTNHNLSCPPSERIGLRDIPEFSDCSYTLLLRPSFKTILHLRHPKTGRITTHRHPYPALPQFTLPSNPWVAALGAYQKVAIRSYSLDLPILHRIGRLTRHATLPDYFREVSPPVNCPSLTNSSSSEESSAESSVSGSTSSRKRKREEDASNPGVAEWVRETQGVNFLRLRPDNVGEYADEPSTSLQPIVVRDARLAPWYELAKVKCPQVVAQVSPPSSETEEEVLSPVPEVKRRRQTQPKRAIKTRQHPTTPQRRSPRLVAQ</sequence>
<feature type="region of interest" description="Disordered" evidence="1">
    <location>
        <begin position="301"/>
        <end position="351"/>
    </location>
</feature>
<reference evidence="2 3" key="1">
    <citation type="journal article" date="2015" name="Fungal Genet. Biol.">
        <title>Evolution of novel wood decay mechanisms in Agaricales revealed by the genome sequences of Fistulina hepatica and Cylindrobasidium torrendii.</title>
        <authorList>
            <person name="Floudas D."/>
            <person name="Held B.W."/>
            <person name="Riley R."/>
            <person name="Nagy L.G."/>
            <person name="Koehler G."/>
            <person name="Ransdell A.S."/>
            <person name="Younus H."/>
            <person name="Chow J."/>
            <person name="Chiniquy J."/>
            <person name="Lipzen A."/>
            <person name="Tritt A."/>
            <person name="Sun H."/>
            <person name="Haridas S."/>
            <person name="LaButti K."/>
            <person name="Ohm R.A."/>
            <person name="Kues U."/>
            <person name="Blanchette R.A."/>
            <person name="Grigoriev I.V."/>
            <person name="Minto R.E."/>
            <person name="Hibbett D.S."/>
        </authorList>
    </citation>
    <scope>NUCLEOTIDE SEQUENCE [LARGE SCALE GENOMIC DNA]</scope>
    <source>
        <strain evidence="2 3">FP15055 ss-10</strain>
    </source>
</reference>
<dbReference type="AlphaFoldDB" id="A0A0D7BGZ9"/>
<organism evidence="2 3">
    <name type="scientific">Cylindrobasidium torrendii FP15055 ss-10</name>
    <dbReference type="NCBI Taxonomy" id="1314674"/>
    <lineage>
        <taxon>Eukaryota</taxon>
        <taxon>Fungi</taxon>
        <taxon>Dikarya</taxon>
        <taxon>Basidiomycota</taxon>
        <taxon>Agaricomycotina</taxon>
        <taxon>Agaricomycetes</taxon>
        <taxon>Agaricomycetidae</taxon>
        <taxon>Agaricales</taxon>
        <taxon>Marasmiineae</taxon>
        <taxon>Physalacriaceae</taxon>
        <taxon>Cylindrobasidium</taxon>
    </lineage>
</organism>
<protein>
    <submittedName>
        <fullName evidence="2">Uncharacterized protein</fullName>
    </submittedName>
</protein>
<name>A0A0D7BGZ9_9AGAR</name>
<feature type="compositionally biased region" description="Low complexity" evidence="1">
    <location>
        <begin position="211"/>
        <end position="228"/>
    </location>
</feature>
<evidence type="ECO:0000313" key="3">
    <source>
        <dbReference type="Proteomes" id="UP000054007"/>
    </source>
</evidence>
<accession>A0A0D7BGZ9</accession>
<keyword evidence="3" id="KW-1185">Reference proteome</keyword>
<feature type="compositionally biased region" description="Basic residues" evidence="1">
    <location>
        <begin position="321"/>
        <end position="336"/>
    </location>
</feature>
<evidence type="ECO:0000313" key="2">
    <source>
        <dbReference type="EMBL" id="KIY68926.1"/>
    </source>
</evidence>
<evidence type="ECO:0000256" key="1">
    <source>
        <dbReference type="SAM" id="MobiDB-lite"/>
    </source>
</evidence>
<dbReference type="OrthoDB" id="2962802at2759"/>
<gene>
    <name evidence="2" type="ORF">CYLTODRAFT_489346</name>
</gene>
<proteinExistence type="predicted"/>